<evidence type="ECO:0000313" key="2">
    <source>
        <dbReference type="EMBL" id="TCO74860.1"/>
    </source>
</evidence>
<evidence type="ECO:0000256" key="1">
    <source>
        <dbReference type="SAM" id="Phobius"/>
    </source>
</evidence>
<reference evidence="2 3" key="1">
    <citation type="submission" date="2019-03" db="EMBL/GenBank/DDBJ databases">
        <title>Genomic Encyclopedia of Type Strains, Phase IV (KMG-IV): sequencing the most valuable type-strain genomes for metagenomic binning, comparative biology and taxonomic classification.</title>
        <authorList>
            <person name="Goeker M."/>
        </authorList>
    </citation>
    <scope>NUCLEOTIDE SEQUENCE [LARGE SCALE GENOMIC DNA]</scope>
    <source>
        <strain evidence="2 3">DSM 23344</strain>
    </source>
</reference>
<feature type="transmembrane region" description="Helical" evidence="1">
    <location>
        <begin position="20"/>
        <end position="43"/>
    </location>
</feature>
<organism evidence="2 3">
    <name type="scientific">Chromatocurvus halotolerans</name>
    <dbReference type="NCBI Taxonomy" id="1132028"/>
    <lineage>
        <taxon>Bacteria</taxon>
        <taxon>Pseudomonadati</taxon>
        <taxon>Pseudomonadota</taxon>
        <taxon>Gammaproteobacteria</taxon>
        <taxon>Cellvibrionales</taxon>
        <taxon>Halieaceae</taxon>
        <taxon>Chromatocurvus</taxon>
    </lineage>
</organism>
<keyword evidence="1" id="KW-1133">Transmembrane helix</keyword>
<accession>A0A4V2SBB5</accession>
<sequence length="178" mass="19300">MSCREESGSSSPPGFQSGSILVLASAFVFLMTYIALSAVDMAVVEARMADALRVRIEARTLLDGALRAVVGRERMRLPQALADGDVPVCHEAGFCDDARGWVTMSEDERYQVSYQTRRRGVFSAGSADRVAQSAVSSHVHYQSAAFEVDIRVRRRVDNATLARAAVGLDVSSSGRARE</sequence>
<keyword evidence="3" id="KW-1185">Reference proteome</keyword>
<keyword evidence="1" id="KW-0472">Membrane</keyword>
<name>A0A4V2SBB5_9GAMM</name>
<evidence type="ECO:0000313" key="3">
    <source>
        <dbReference type="Proteomes" id="UP000294980"/>
    </source>
</evidence>
<dbReference type="Proteomes" id="UP000294980">
    <property type="component" value="Unassembled WGS sequence"/>
</dbReference>
<dbReference type="RefSeq" id="WP_117318886.1">
    <property type="nucleotide sequence ID" value="NZ_QQSW01000016.1"/>
</dbReference>
<protein>
    <submittedName>
        <fullName evidence="2">Uncharacterized protein</fullName>
    </submittedName>
</protein>
<dbReference type="AlphaFoldDB" id="A0A4V2SBB5"/>
<gene>
    <name evidence="2" type="ORF">EV688_11117</name>
</gene>
<comment type="caution">
    <text evidence="2">The sequence shown here is derived from an EMBL/GenBank/DDBJ whole genome shotgun (WGS) entry which is preliminary data.</text>
</comment>
<proteinExistence type="predicted"/>
<keyword evidence="1" id="KW-0812">Transmembrane</keyword>
<dbReference type="EMBL" id="SLWX01000011">
    <property type="protein sequence ID" value="TCO74860.1"/>
    <property type="molecule type" value="Genomic_DNA"/>
</dbReference>